<dbReference type="PANTHER" id="PTHR23511:SF5">
    <property type="entry name" value="MAJOR FACILITATOR-TYPE TRANSPORTER HXNZ-RELATED"/>
    <property type="match status" value="1"/>
</dbReference>
<keyword evidence="8 12" id="KW-1133">Transmembrane helix</keyword>
<feature type="compositionally biased region" description="Polar residues" evidence="11">
    <location>
        <begin position="720"/>
        <end position="729"/>
    </location>
</feature>
<keyword evidence="6" id="KW-0378">Hydrolase</keyword>
<dbReference type="AlphaFoldDB" id="A0AAD5M0L1"/>
<accession>A0AAD5M0L1</accession>
<dbReference type="InterPro" id="IPR011701">
    <property type="entry name" value="MFS"/>
</dbReference>
<evidence type="ECO:0000256" key="1">
    <source>
        <dbReference type="ARBA" id="ARBA00004141"/>
    </source>
</evidence>
<feature type="transmembrane region" description="Helical" evidence="12">
    <location>
        <begin position="276"/>
        <end position="295"/>
    </location>
</feature>
<dbReference type="InterPro" id="IPR036259">
    <property type="entry name" value="MFS_trans_sf"/>
</dbReference>
<keyword evidence="7" id="KW-0067">ATP-binding</keyword>
<dbReference type="GO" id="GO:0005524">
    <property type="term" value="F:ATP binding"/>
    <property type="evidence" value="ECO:0007669"/>
    <property type="project" value="UniProtKB-KW"/>
</dbReference>
<evidence type="ECO:0000256" key="4">
    <source>
        <dbReference type="ARBA" id="ARBA00022692"/>
    </source>
</evidence>
<dbReference type="InterPro" id="IPR043129">
    <property type="entry name" value="ATPase_NBD"/>
</dbReference>
<feature type="transmembrane region" description="Helical" evidence="12">
    <location>
        <begin position="487"/>
        <end position="507"/>
    </location>
</feature>
<evidence type="ECO:0000256" key="5">
    <source>
        <dbReference type="ARBA" id="ARBA00022741"/>
    </source>
</evidence>
<evidence type="ECO:0000256" key="2">
    <source>
        <dbReference type="ARBA" id="ARBA00006752"/>
    </source>
</evidence>
<feature type="transmembrane region" description="Helical" evidence="12">
    <location>
        <begin position="243"/>
        <end position="264"/>
    </location>
</feature>
<evidence type="ECO:0000313" key="15">
    <source>
        <dbReference type="Proteomes" id="UP001209570"/>
    </source>
</evidence>
<keyword evidence="3" id="KW-0813">Transport</keyword>
<dbReference type="Gene3D" id="1.20.1250.20">
    <property type="entry name" value="MFS general substrate transporter like domains"/>
    <property type="match status" value="1"/>
</dbReference>
<dbReference type="InterPro" id="IPR004000">
    <property type="entry name" value="Actin"/>
</dbReference>
<evidence type="ECO:0000259" key="13">
    <source>
        <dbReference type="PROSITE" id="PS50850"/>
    </source>
</evidence>
<dbReference type="Pfam" id="PF07690">
    <property type="entry name" value="MFS_1"/>
    <property type="match status" value="1"/>
</dbReference>
<gene>
    <name evidence="14" type="ORF">P43SY_001166</name>
</gene>
<feature type="transmembrane region" description="Helical" evidence="12">
    <location>
        <begin position="307"/>
        <end position="328"/>
    </location>
</feature>
<feature type="region of interest" description="Disordered" evidence="11">
    <location>
        <begin position="653"/>
        <end position="680"/>
    </location>
</feature>
<keyword evidence="4 12" id="KW-0812">Transmembrane</keyword>
<dbReference type="GO" id="GO:0016787">
    <property type="term" value="F:hydrolase activity"/>
    <property type="evidence" value="ECO:0007669"/>
    <property type="project" value="UniProtKB-KW"/>
</dbReference>
<evidence type="ECO:0000256" key="8">
    <source>
        <dbReference type="ARBA" id="ARBA00022989"/>
    </source>
</evidence>
<dbReference type="Pfam" id="PF00022">
    <property type="entry name" value="Actin"/>
    <property type="match status" value="1"/>
</dbReference>
<dbReference type="GO" id="GO:0022857">
    <property type="term" value="F:transmembrane transporter activity"/>
    <property type="evidence" value="ECO:0007669"/>
    <property type="project" value="InterPro"/>
</dbReference>
<dbReference type="Proteomes" id="UP001209570">
    <property type="component" value="Unassembled WGS sequence"/>
</dbReference>
<dbReference type="EMBL" id="JAKCXM010000228">
    <property type="protein sequence ID" value="KAJ0398076.1"/>
    <property type="molecule type" value="Genomic_DNA"/>
</dbReference>
<comment type="subcellular location">
    <subcellularLocation>
        <location evidence="1">Membrane</location>
        <topology evidence="1">Multi-pass membrane protein</topology>
    </subcellularLocation>
</comment>
<dbReference type="GO" id="GO:0016020">
    <property type="term" value="C:membrane"/>
    <property type="evidence" value="ECO:0007669"/>
    <property type="project" value="UniProtKB-SubCell"/>
</dbReference>
<feature type="transmembrane region" description="Helical" evidence="12">
    <location>
        <begin position="625"/>
        <end position="643"/>
    </location>
</feature>
<evidence type="ECO:0000256" key="7">
    <source>
        <dbReference type="ARBA" id="ARBA00022840"/>
    </source>
</evidence>
<sequence length="857" mass="92255">MKIKVVAPPERKYSVWIGGSILSSLSTFQQMWISKAEYDESGPSIVHRKRHRLVRSARSVPSSLAMDDALFHVSQRLDALAADDEHAFLYFSRVQLPSDGSLVSSLPRSLPSRRRRRRRATPSCTRVVGLSAYYVRLAVLVGAGWFLAAYSISSIAMLTVFTPISLLPTRFSAFTPPATIYDIYSTQIGRELSALSVGAAVGAAVVGSLADHYGRRRVLLLAITWWILAHVASAVAWTHVWLLAFRALEGIGLGGQFVLFHVMLTEFAAQRRRGRLVILSAAFVPLGALVAVHSAPRLVVDAVGWRVFHGAVLGGAETIFGLALALSLRESPRFLAATGRDDAAIRLVEAIECAHGINRNARVTMPSSLYDPPAAGVDARRQTIPSRTLQPGSFVDVVQTAAVGPRAEPTQQRRRRRASTALTPGMVSLLPSLGKRWRRVLLSSPYASRSIGLTLCWLVVMGGVSATVAAAARFYPSAVGSEDTEATILMSCVASTAFLGYVCCAAIMDRTRRIPLLFASLSLTGAAATLVGIYLFLLPSQEEEESYRLETPPHRRVALLALACSALSFATSVASSALVIWTIEHFGVLLRTTAVGLTILGSCLGLASGQWAIWFSSISSRDAAIIVWVLAAVIAFTGLLVFLNGVETRGQEDVDSVELERGSSGVPGAKQGSDSDELDVGVGDHSFGVVDGRRGFAPQASESTYIGSSISESAGRPSSVRFSSSVTAQSHHRSSRTSSMHSLSRSSRHSRQEELNLASSLGHRPRGSLLVLSSGGARTSRLTYEDIALPQADRRLDPAAVRETQASHAGDDDSSSSSNDGSSRHNDFEHDMLTIDVDPFDSFISVHTPLPMLEERR</sequence>
<feature type="transmembrane region" description="Helical" evidence="12">
    <location>
        <begin position="557"/>
        <end position="581"/>
    </location>
</feature>
<dbReference type="InterPro" id="IPR020846">
    <property type="entry name" value="MFS_dom"/>
</dbReference>
<keyword evidence="9 12" id="KW-0472">Membrane</keyword>
<dbReference type="PANTHER" id="PTHR23511">
    <property type="entry name" value="SYNAPTIC VESICLE GLYCOPROTEIN 2"/>
    <property type="match status" value="1"/>
</dbReference>
<evidence type="ECO:0000256" key="12">
    <source>
        <dbReference type="SAM" id="Phobius"/>
    </source>
</evidence>
<comment type="catalytic activity">
    <reaction evidence="10">
        <text>ATP + H2O = ADP + phosphate + H(+)</text>
        <dbReference type="Rhea" id="RHEA:13065"/>
        <dbReference type="ChEBI" id="CHEBI:15377"/>
        <dbReference type="ChEBI" id="CHEBI:15378"/>
        <dbReference type="ChEBI" id="CHEBI:30616"/>
        <dbReference type="ChEBI" id="CHEBI:43474"/>
        <dbReference type="ChEBI" id="CHEBI:456216"/>
    </reaction>
</comment>
<feature type="region of interest" description="Disordered" evidence="11">
    <location>
        <begin position="794"/>
        <end position="830"/>
    </location>
</feature>
<keyword evidence="5" id="KW-0547">Nucleotide-binding</keyword>
<feature type="compositionally biased region" description="Low complexity" evidence="11">
    <location>
        <begin position="736"/>
        <end position="745"/>
    </location>
</feature>
<reference evidence="14" key="1">
    <citation type="submission" date="2021-12" db="EMBL/GenBank/DDBJ databases">
        <title>Prjna785345.</title>
        <authorList>
            <person name="Rujirawat T."/>
            <person name="Krajaejun T."/>
        </authorList>
    </citation>
    <scope>NUCLEOTIDE SEQUENCE</scope>
    <source>
        <strain evidence="14">Pi057C3</strain>
    </source>
</reference>
<protein>
    <recommendedName>
        <fullName evidence="13">Major facilitator superfamily (MFS) profile domain-containing protein</fullName>
    </recommendedName>
</protein>
<proteinExistence type="inferred from homology"/>
<name>A0AAD5M0L1_PYTIN</name>
<dbReference type="PROSITE" id="PS00432">
    <property type="entry name" value="ACTINS_2"/>
    <property type="match status" value="1"/>
</dbReference>
<dbReference type="PROSITE" id="PS50850">
    <property type="entry name" value="MFS"/>
    <property type="match status" value="1"/>
</dbReference>
<evidence type="ECO:0000256" key="6">
    <source>
        <dbReference type="ARBA" id="ARBA00022801"/>
    </source>
</evidence>
<dbReference type="SUPFAM" id="SSF53067">
    <property type="entry name" value="Actin-like ATPase domain"/>
    <property type="match status" value="1"/>
</dbReference>
<feature type="transmembrane region" description="Helical" evidence="12">
    <location>
        <begin position="451"/>
        <end position="475"/>
    </location>
</feature>
<evidence type="ECO:0000256" key="10">
    <source>
        <dbReference type="ARBA" id="ARBA00049360"/>
    </source>
</evidence>
<evidence type="ECO:0000313" key="14">
    <source>
        <dbReference type="EMBL" id="KAJ0398076.1"/>
    </source>
</evidence>
<dbReference type="Gene3D" id="3.30.420.40">
    <property type="match status" value="2"/>
</dbReference>
<organism evidence="14 15">
    <name type="scientific">Pythium insidiosum</name>
    <name type="common">Pythiosis disease agent</name>
    <dbReference type="NCBI Taxonomy" id="114742"/>
    <lineage>
        <taxon>Eukaryota</taxon>
        <taxon>Sar</taxon>
        <taxon>Stramenopiles</taxon>
        <taxon>Oomycota</taxon>
        <taxon>Peronosporomycetes</taxon>
        <taxon>Pythiales</taxon>
        <taxon>Pythiaceae</taxon>
        <taxon>Pythium</taxon>
    </lineage>
</organism>
<evidence type="ECO:0000256" key="3">
    <source>
        <dbReference type="ARBA" id="ARBA00022448"/>
    </source>
</evidence>
<feature type="domain" description="Major facilitator superfamily (MFS) profile" evidence="13">
    <location>
        <begin position="137"/>
        <end position="649"/>
    </location>
</feature>
<feature type="transmembrane region" description="Helical" evidence="12">
    <location>
        <begin position="588"/>
        <end position="613"/>
    </location>
</feature>
<feature type="transmembrane region" description="Helical" evidence="12">
    <location>
        <begin position="147"/>
        <end position="167"/>
    </location>
</feature>
<comment type="caution">
    <text evidence="14">The sequence shown here is derived from an EMBL/GenBank/DDBJ whole genome shotgun (WGS) entry which is preliminary data.</text>
</comment>
<dbReference type="FunFam" id="3.30.420.40:FF:000058">
    <property type="entry name" value="Putative actin-related protein 5"/>
    <property type="match status" value="1"/>
</dbReference>
<keyword evidence="15" id="KW-1185">Reference proteome</keyword>
<feature type="transmembrane region" description="Helical" evidence="12">
    <location>
        <begin position="218"/>
        <end position="237"/>
    </location>
</feature>
<feature type="transmembrane region" description="Helical" evidence="12">
    <location>
        <begin position="123"/>
        <end position="141"/>
    </location>
</feature>
<evidence type="ECO:0000256" key="11">
    <source>
        <dbReference type="SAM" id="MobiDB-lite"/>
    </source>
</evidence>
<dbReference type="SUPFAM" id="SSF103473">
    <property type="entry name" value="MFS general substrate transporter"/>
    <property type="match status" value="1"/>
</dbReference>
<feature type="region of interest" description="Disordered" evidence="11">
    <location>
        <begin position="708"/>
        <end position="761"/>
    </location>
</feature>
<feature type="transmembrane region" description="Helical" evidence="12">
    <location>
        <begin position="514"/>
        <end position="537"/>
    </location>
</feature>
<evidence type="ECO:0000256" key="9">
    <source>
        <dbReference type="ARBA" id="ARBA00023136"/>
    </source>
</evidence>
<dbReference type="InterPro" id="IPR004001">
    <property type="entry name" value="Actin_CS"/>
</dbReference>
<comment type="similarity">
    <text evidence="2">Belongs to the actin family.</text>
</comment>